<reference evidence="2 3" key="1">
    <citation type="submission" date="2017-05" db="EMBL/GenBank/DDBJ databases">
        <title>Full genome sequence of Pseudorhodoplanes sinuspersici.</title>
        <authorList>
            <person name="Dastgheib S.M.M."/>
            <person name="Shavandi M."/>
            <person name="Tirandaz H."/>
        </authorList>
    </citation>
    <scope>NUCLEOTIDE SEQUENCE [LARGE SCALE GENOMIC DNA]</scope>
    <source>
        <strain evidence="2 3">RIPI110</strain>
    </source>
</reference>
<dbReference type="Proteomes" id="UP000194137">
    <property type="component" value="Chromosome"/>
</dbReference>
<sequence length="320" mass="33357">MKRRAFILAAMMAAIVPAQAQEWPAKTVRIMVPFGPGSTPDIVARLVSEQLQAKYPNSAFVVENKPGASGNLGTDAVAKAAPDGTTLGVSIGGPLAINTLLFAKLPYDPAKDIAPVTQLVTMPSALAVNPELGVNSVAELIDLLKKNPGKYNFGSIGNGSLSHLTMEAIAQKSGAKMVHIPYPGSPAAMTALIRGDVHMAALPAISVTPQADAGKAKILAVSLPKRSPFLPNIPTLKESGIDVEADTWMGLIAPGGTPPALINAINKDVAEAIMSKAVREKLATQFMEPVGNSPAQFRAVIDGEIARWAPIIKAADVKIN</sequence>
<protein>
    <submittedName>
        <fullName evidence="2">ABC transporter substrate-binding protein</fullName>
    </submittedName>
</protein>
<comment type="similarity">
    <text evidence="1">Belongs to the UPF0065 (bug) family.</text>
</comment>
<dbReference type="AlphaFoldDB" id="A0A1W6ZYF9"/>
<dbReference type="InterPro" id="IPR042100">
    <property type="entry name" value="Bug_dom1"/>
</dbReference>
<dbReference type="CDD" id="cd13578">
    <property type="entry name" value="PBP2_Bug27"/>
    <property type="match status" value="1"/>
</dbReference>
<name>A0A1W6ZYF9_9HYPH</name>
<evidence type="ECO:0000313" key="2">
    <source>
        <dbReference type="EMBL" id="ARQ02181.1"/>
    </source>
</evidence>
<dbReference type="PIRSF" id="PIRSF017082">
    <property type="entry name" value="YflP"/>
    <property type="match status" value="1"/>
</dbReference>
<dbReference type="InterPro" id="IPR005064">
    <property type="entry name" value="BUG"/>
</dbReference>
<evidence type="ECO:0000313" key="3">
    <source>
        <dbReference type="Proteomes" id="UP000194137"/>
    </source>
</evidence>
<accession>A0A1W6ZYF9</accession>
<dbReference type="Gene3D" id="3.40.190.150">
    <property type="entry name" value="Bordetella uptake gene, domain 1"/>
    <property type="match status" value="1"/>
</dbReference>
<organism evidence="2 3">
    <name type="scientific">Pseudorhodoplanes sinuspersici</name>
    <dbReference type="NCBI Taxonomy" id="1235591"/>
    <lineage>
        <taxon>Bacteria</taxon>
        <taxon>Pseudomonadati</taxon>
        <taxon>Pseudomonadota</taxon>
        <taxon>Alphaproteobacteria</taxon>
        <taxon>Hyphomicrobiales</taxon>
        <taxon>Pseudorhodoplanes</taxon>
    </lineage>
</organism>
<dbReference type="SUPFAM" id="SSF53850">
    <property type="entry name" value="Periplasmic binding protein-like II"/>
    <property type="match status" value="1"/>
</dbReference>
<dbReference type="PANTHER" id="PTHR42928:SF5">
    <property type="entry name" value="BLR1237 PROTEIN"/>
    <property type="match status" value="1"/>
</dbReference>
<dbReference type="STRING" id="1235591.CAK95_26090"/>
<dbReference type="PANTHER" id="PTHR42928">
    <property type="entry name" value="TRICARBOXYLATE-BINDING PROTEIN"/>
    <property type="match status" value="1"/>
</dbReference>
<evidence type="ECO:0000256" key="1">
    <source>
        <dbReference type="ARBA" id="ARBA00006987"/>
    </source>
</evidence>
<gene>
    <name evidence="2" type="ORF">CAK95_26090</name>
</gene>
<dbReference type="KEGG" id="psin:CAK95_26090"/>
<dbReference type="Gene3D" id="3.40.190.10">
    <property type="entry name" value="Periplasmic binding protein-like II"/>
    <property type="match status" value="1"/>
</dbReference>
<proteinExistence type="inferred from homology"/>
<dbReference type="RefSeq" id="WP_086090612.1">
    <property type="nucleotide sequence ID" value="NZ_CP021112.1"/>
</dbReference>
<dbReference type="Pfam" id="PF03401">
    <property type="entry name" value="TctC"/>
    <property type="match status" value="1"/>
</dbReference>
<keyword evidence="3" id="KW-1185">Reference proteome</keyword>
<dbReference type="EMBL" id="CP021112">
    <property type="protein sequence ID" value="ARQ02181.1"/>
    <property type="molecule type" value="Genomic_DNA"/>
</dbReference>
<dbReference type="OrthoDB" id="9780943at2"/>